<gene>
    <name evidence="1" type="ORF">SSLN_LOCUS10623</name>
</gene>
<evidence type="ECO:0000313" key="3">
    <source>
        <dbReference type="WBParaSite" id="SSLN_0001103601-mRNA-1"/>
    </source>
</evidence>
<dbReference type="WBParaSite" id="SSLN_0001103601-mRNA-1">
    <property type="protein sequence ID" value="SSLN_0001103601-mRNA-1"/>
    <property type="gene ID" value="SSLN_0001103601"/>
</dbReference>
<organism evidence="3">
    <name type="scientific">Schistocephalus solidus</name>
    <name type="common">Tapeworm</name>
    <dbReference type="NCBI Taxonomy" id="70667"/>
    <lineage>
        <taxon>Eukaryota</taxon>
        <taxon>Metazoa</taxon>
        <taxon>Spiralia</taxon>
        <taxon>Lophotrochozoa</taxon>
        <taxon>Platyhelminthes</taxon>
        <taxon>Cestoda</taxon>
        <taxon>Eucestoda</taxon>
        <taxon>Diphyllobothriidea</taxon>
        <taxon>Diphyllobothriidae</taxon>
        <taxon>Schistocephalus</taxon>
    </lineage>
</organism>
<accession>A0A183T2C5</accession>
<dbReference type="EMBL" id="UYSU01035992">
    <property type="protein sequence ID" value="VDL97008.1"/>
    <property type="molecule type" value="Genomic_DNA"/>
</dbReference>
<reference evidence="1 2" key="2">
    <citation type="submission" date="2018-11" db="EMBL/GenBank/DDBJ databases">
        <authorList>
            <consortium name="Pathogen Informatics"/>
        </authorList>
    </citation>
    <scope>NUCLEOTIDE SEQUENCE [LARGE SCALE GENOMIC DNA]</scope>
    <source>
        <strain evidence="1 2">NST_G2</strain>
    </source>
</reference>
<reference evidence="3" key="1">
    <citation type="submission" date="2016-06" db="UniProtKB">
        <authorList>
            <consortium name="WormBaseParasite"/>
        </authorList>
    </citation>
    <scope>IDENTIFICATION</scope>
</reference>
<evidence type="ECO:0000313" key="1">
    <source>
        <dbReference type="EMBL" id="VDL97008.1"/>
    </source>
</evidence>
<name>A0A183T2C5_SCHSO</name>
<sequence>MCHLSGVERQRQHSFCVTSRTPSGISVSDAGWGKQQPMSAVRVLAPAMRVFHARLPGAGIWQLKAHRPPDRSQNRFLASRLVCFRLLYRHLQRSPDADRPDDSVSYNLQAAFNAVGTSDSNAAASRLIRWAWDPPDADRPDGSVSYNLQAAFNAVGTSDSNAAASRLIRWAWDPVSGL</sequence>
<evidence type="ECO:0000313" key="2">
    <source>
        <dbReference type="Proteomes" id="UP000275846"/>
    </source>
</evidence>
<protein>
    <submittedName>
        <fullName evidence="3">Cellulase</fullName>
    </submittedName>
</protein>
<dbReference type="Proteomes" id="UP000275846">
    <property type="component" value="Unassembled WGS sequence"/>
</dbReference>
<dbReference type="AlphaFoldDB" id="A0A183T2C5"/>
<proteinExistence type="predicted"/>
<keyword evidence="2" id="KW-1185">Reference proteome</keyword>